<dbReference type="InterPro" id="IPR000836">
    <property type="entry name" value="PRTase_dom"/>
</dbReference>
<comment type="similarity">
    <text evidence="7">Belongs to the adenylate kinase family.</text>
</comment>
<organism evidence="9 10">
    <name type="scientific">Zeaxanthinibacter enoshimensis</name>
    <dbReference type="NCBI Taxonomy" id="392009"/>
    <lineage>
        <taxon>Bacteria</taxon>
        <taxon>Pseudomonadati</taxon>
        <taxon>Bacteroidota</taxon>
        <taxon>Flavobacteriia</taxon>
        <taxon>Flavobacteriales</taxon>
        <taxon>Flavobacteriaceae</taxon>
        <taxon>Zeaxanthinibacter</taxon>
    </lineage>
</organism>
<dbReference type="NCBIfam" id="NF011104">
    <property type="entry name" value="PRK14531.1"/>
    <property type="match status" value="1"/>
</dbReference>
<keyword evidence="7" id="KW-0963">Cytoplasm</keyword>
<feature type="binding site" evidence="7">
    <location>
        <position position="345"/>
    </location>
    <ligand>
        <name>AMP</name>
        <dbReference type="ChEBI" id="CHEBI:456215"/>
    </ligand>
</feature>
<comment type="caution">
    <text evidence="7">Lacks conserved residue(s) required for the propagation of feature annotation.</text>
</comment>
<keyword evidence="6" id="KW-0460">Magnesium</keyword>
<keyword evidence="2" id="KW-0479">Metal-binding</keyword>
<keyword evidence="1 7" id="KW-0808">Transferase</keyword>
<comment type="subcellular location">
    <subcellularLocation>
        <location evidence="7">Cytoplasm</location>
    </subcellularLocation>
</comment>
<name>A0A4R6TII1_9FLAO</name>
<feature type="binding site" evidence="7">
    <location>
        <position position="357"/>
    </location>
    <ligand>
        <name>AMP</name>
        <dbReference type="ChEBI" id="CHEBI:456215"/>
    </ligand>
</feature>
<comment type="subunit">
    <text evidence="7">Monomer.</text>
</comment>
<dbReference type="GO" id="GO:0004017">
    <property type="term" value="F:AMP kinase activity"/>
    <property type="evidence" value="ECO:0007669"/>
    <property type="project" value="UniProtKB-UniRule"/>
</dbReference>
<dbReference type="HAMAP" id="MF_00235">
    <property type="entry name" value="Adenylate_kinase_Adk"/>
    <property type="match status" value="1"/>
</dbReference>
<evidence type="ECO:0000256" key="5">
    <source>
        <dbReference type="ARBA" id="ARBA00022777"/>
    </source>
</evidence>
<dbReference type="NCBIfam" id="NF001381">
    <property type="entry name" value="PRK00279.1-3"/>
    <property type="match status" value="1"/>
</dbReference>
<dbReference type="GO" id="GO:0005524">
    <property type="term" value="F:ATP binding"/>
    <property type="evidence" value="ECO:0007669"/>
    <property type="project" value="UniProtKB-UniRule"/>
</dbReference>
<comment type="function">
    <text evidence="7">Catalyzes the reversible transfer of the terminal phosphate group between ATP and AMP. Plays an important role in cellular energy homeostasis and in adenine nucleotide metabolism.</text>
</comment>
<evidence type="ECO:0000259" key="8">
    <source>
        <dbReference type="Pfam" id="PF00156"/>
    </source>
</evidence>
<evidence type="ECO:0000313" key="10">
    <source>
        <dbReference type="Proteomes" id="UP000295468"/>
    </source>
</evidence>
<feature type="binding site" evidence="7">
    <location>
        <position position="248"/>
    </location>
    <ligand>
        <name>AMP</name>
        <dbReference type="ChEBI" id="CHEBI:456215"/>
    </ligand>
</feature>
<dbReference type="InterPro" id="IPR027417">
    <property type="entry name" value="P-loop_NTPase"/>
</dbReference>
<dbReference type="NCBIfam" id="NF011101">
    <property type="entry name" value="PRK14528.1"/>
    <property type="match status" value="1"/>
</dbReference>
<feature type="domain" description="Phosphoribosyltransferase" evidence="8">
    <location>
        <begin position="48"/>
        <end position="194"/>
    </location>
</feature>
<keyword evidence="5 7" id="KW-0418">Kinase</keyword>
<dbReference type="Gene3D" id="3.40.50.300">
    <property type="entry name" value="P-loop containing nucleotide triphosphate hydrolases"/>
    <property type="match status" value="1"/>
</dbReference>
<evidence type="ECO:0000256" key="4">
    <source>
        <dbReference type="ARBA" id="ARBA00022741"/>
    </source>
</evidence>
<dbReference type="Gene3D" id="3.40.50.2020">
    <property type="match status" value="1"/>
</dbReference>
<protein>
    <recommendedName>
        <fullName evidence="7">Adenylate kinase</fullName>
        <shortName evidence="7">AK</shortName>
        <ecNumber evidence="7">2.7.4.3</ecNumber>
    </recommendedName>
    <alternativeName>
        <fullName evidence="7">ATP-AMP transphosphorylase</fullName>
    </alternativeName>
    <alternativeName>
        <fullName evidence="7">ATP:AMP phosphotransferase</fullName>
    </alternativeName>
    <alternativeName>
        <fullName evidence="7">Adenylate monophosphate kinase</fullName>
    </alternativeName>
</protein>
<dbReference type="InterPro" id="IPR000850">
    <property type="entry name" value="Adenylat/UMP-CMP_kin"/>
</dbReference>
<dbReference type="GO" id="GO:0006166">
    <property type="term" value="P:purine ribonucleoside salvage"/>
    <property type="evidence" value="ECO:0007669"/>
    <property type="project" value="InterPro"/>
</dbReference>
<dbReference type="PRINTS" id="PR00094">
    <property type="entry name" value="ADENYLTKNASE"/>
</dbReference>
<dbReference type="EC" id="2.7.4.3" evidence="7"/>
<dbReference type="PANTHER" id="PTHR23359">
    <property type="entry name" value="NUCLEOTIDE KINASE"/>
    <property type="match status" value="1"/>
</dbReference>
<sequence>MTTKIQLNLRFKGWRLKKEKSKCYLWRSAISQPLITLHDKQFKPFLTEQQILDAVAKIAGDIARDYKDQVPIFVGVLNGSFMFVSDFLKCYPHPCEVSFVKLSSYQGLTSTGIVETLLDLPDNIEGRSVIILEDIIDTGRTLQELVHLFSETNVKDFKIASLFYKSEIYNGEYSIDYFGMEIPNKFIVGYGLDYLELGRNLREVYELKKPKMINLVLFGKPGAGKGTQAAFLKKAYNLIHISTGDVFRYNIKNETALGKLAQSYMDKGDLVPDEVTIKMLQEEVEKHPEANGFIFDGFPRTAMQAEALDHFLESKDMQIDATIALEADDQELLQRLLKRGEISGRPDDQDEEKIRNRFAEYTKKTAPLRDYYKAQGKLHVVNGIGDIEEITDRLHQVVKGLQEA</sequence>
<dbReference type="NCBIfam" id="NF011105">
    <property type="entry name" value="PRK14532.1"/>
    <property type="match status" value="1"/>
</dbReference>
<dbReference type="NCBIfam" id="TIGR01203">
    <property type="entry name" value="HGPRTase"/>
    <property type="match status" value="1"/>
</dbReference>
<dbReference type="InterPro" id="IPR029057">
    <property type="entry name" value="PRTase-like"/>
</dbReference>
<feature type="binding site" evidence="7">
    <location>
        <begin position="297"/>
        <end position="300"/>
    </location>
    <ligand>
        <name>AMP</name>
        <dbReference type="ChEBI" id="CHEBI:456215"/>
    </ligand>
</feature>
<dbReference type="SUPFAM" id="SSF52540">
    <property type="entry name" value="P-loop containing nucleoside triphosphate hydrolases"/>
    <property type="match status" value="1"/>
</dbReference>
<dbReference type="GO" id="GO:0004422">
    <property type="term" value="F:hypoxanthine phosphoribosyltransferase activity"/>
    <property type="evidence" value="ECO:0007669"/>
    <property type="project" value="InterPro"/>
</dbReference>
<feature type="binding site" evidence="7">
    <location>
        <position position="339"/>
    </location>
    <ligand>
        <name>ATP</name>
        <dbReference type="ChEBI" id="CHEBI:30616"/>
    </ligand>
</feature>
<dbReference type="GO" id="GO:0044209">
    <property type="term" value="P:AMP salvage"/>
    <property type="evidence" value="ECO:0007669"/>
    <property type="project" value="UniProtKB-UniRule"/>
</dbReference>
<feature type="binding site" evidence="7">
    <location>
        <begin position="269"/>
        <end position="271"/>
    </location>
    <ligand>
        <name>AMP</name>
        <dbReference type="ChEBI" id="CHEBI:456215"/>
    </ligand>
</feature>
<feature type="binding site" evidence="7">
    <location>
        <begin position="222"/>
        <end position="227"/>
    </location>
    <ligand>
        <name>ATP</name>
        <dbReference type="ChEBI" id="CHEBI:30616"/>
    </ligand>
</feature>
<dbReference type="CDD" id="cd06223">
    <property type="entry name" value="PRTases_typeI"/>
    <property type="match status" value="1"/>
</dbReference>
<keyword evidence="4 7" id="KW-0547">Nucleotide-binding</keyword>
<proteinExistence type="inferred from homology"/>
<feature type="region of interest" description="NMP" evidence="7">
    <location>
        <begin position="242"/>
        <end position="271"/>
    </location>
</feature>
<feature type="binding site" evidence="7">
    <location>
        <position position="243"/>
    </location>
    <ligand>
        <name>AMP</name>
        <dbReference type="ChEBI" id="CHEBI:456215"/>
    </ligand>
</feature>
<dbReference type="PROSITE" id="PS00113">
    <property type="entry name" value="ADENYLATE_KINASE"/>
    <property type="match status" value="1"/>
</dbReference>
<evidence type="ECO:0000256" key="3">
    <source>
        <dbReference type="ARBA" id="ARBA00022727"/>
    </source>
</evidence>
<dbReference type="GO" id="GO:0046872">
    <property type="term" value="F:metal ion binding"/>
    <property type="evidence" value="ECO:0007669"/>
    <property type="project" value="UniProtKB-KW"/>
</dbReference>
<gene>
    <name evidence="7" type="primary">adk</name>
    <name evidence="9" type="ORF">CLV82_2418</name>
</gene>
<dbReference type="Proteomes" id="UP000295468">
    <property type="component" value="Unassembled WGS sequence"/>
</dbReference>
<feature type="binding site" evidence="7">
    <location>
        <position position="304"/>
    </location>
    <ligand>
        <name>AMP</name>
        <dbReference type="ChEBI" id="CHEBI:456215"/>
    </ligand>
</feature>
<dbReference type="CDD" id="cd01428">
    <property type="entry name" value="ADK"/>
    <property type="match status" value="1"/>
</dbReference>
<keyword evidence="10" id="KW-1185">Reference proteome</keyword>
<dbReference type="Pfam" id="PF00406">
    <property type="entry name" value="ADK"/>
    <property type="match status" value="1"/>
</dbReference>
<dbReference type="Pfam" id="PF00156">
    <property type="entry name" value="Pribosyltran"/>
    <property type="match status" value="1"/>
</dbReference>
<evidence type="ECO:0000256" key="6">
    <source>
        <dbReference type="ARBA" id="ARBA00022842"/>
    </source>
</evidence>
<feature type="binding site" evidence="7">
    <location>
        <position position="385"/>
    </location>
    <ligand>
        <name>ATP</name>
        <dbReference type="ChEBI" id="CHEBI:30616"/>
    </ligand>
</feature>
<accession>A0A4R6TII1</accession>
<comment type="pathway">
    <text evidence="7">Purine metabolism; AMP biosynthesis via salvage pathway; AMP from ADP: step 1/1.</text>
</comment>
<dbReference type="NCBIfam" id="NF011100">
    <property type="entry name" value="PRK14527.1"/>
    <property type="match status" value="1"/>
</dbReference>
<evidence type="ECO:0000313" key="9">
    <source>
        <dbReference type="EMBL" id="TDQ28969.1"/>
    </source>
</evidence>
<dbReference type="SUPFAM" id="SSF53271">
    <property type="entry name" value="PRTase-like"/>
    <property type="match status" value="1"/>
</dbReference>
<reference evidence="9 10" key="1">
    <citation type="submission" date="2019-03" db="EMBL/GenBank/DDBJ databases">
        <title>Genomic Encyclopedia of Archaeal and Bacterial Type Strains, Phase II (KMG-II): from individual species to whole genera.</title>
        <authorList>
            <person name="Goeker M."/>
        </authorList>
    </citation>
    <scope>NUCLEOTIDE SEQUENCE [LARGE SCALE GENOMIC DNA]</scope>
    <source>
        <strain evidence="9 10">DSM 18435</strain>
    </source>
</reference>
<keyword evidence="3 7" id="KW-0545">Nucleotide biosynthesis</keyword>
<dbReference type="GO" id="GO:0005737">
    <property type="term" value="C:cytoplasm"/>
    <property type="evidence" value="ECO:0007669"/>
    <property type="project" value="UniProtKB-SubCell"/>
</dbReference>
<evidence type="ECO:0000256" key="2">
    <source>
        <dbReference type="ARBA" id="ARBA00022723"/>
    </source>
</evidence>
<dbReference type="InterPro" id="IPR005904">
    <property type="entry name" value="Hxn_phspho_trans"/>
</dbReference>
<dbReference type="AlphaFoldDB" id="A0A4R6TII1"/>
<comment type="caution">
    <text evidence="9">The sequence shown here is derived from an EMBL/GenBank/DDBJ whole genome shotgun (WGS) entry which is preliminary data.</text>
</comment>
<keyword evidence="7" id="KW-0067">ATP-binding</keyword>
<evidence type="ECO:0000256" key="7">
    <source>
        <dbReference type="HAMAP-Rule" id="MF_00235"/>
    </source>
</evidence>
<evidence type="ECO:0000256" key="1">
    <source>
        <dbReference type="ARBA" id="ARBA00022679"/>
    </source>
</evidence>
<dbReference type="InterPro" id="IPR033690">
    <property type="entry name" value="Adenylat_kinase_CS"/>
</dbReference>
<comment type="catalytic activity">
    <reaction evidence="7">
        <text>AMP + ATP = 2 ADP</text>
        <dbReference type="Rhea" id="RHEA:12973"/>
        <dbReference type="ChEBI" id="CHEBI:30616"/>
        <dbReference type="ChEBI" id="CHEBI:456215"/>
        <dbReference type="ChEBI" id="CHEBI:456216"/>
        <dbReference type="EC" id="2.7.4.3"/>
    </reaction>
</comment>
<dbReference type="EMBL" id="SNYI01000003">
    <property type="protein sequence ID" value="TDQ28969.1"/>
    <property type="molecule type" value="Genomic_DNA"/>
</dbReference>
<dbReference type="UniPathway" id="UPA00588">
    <property type="reaction ID" value="UER00649"/>
</dbReference>
<comment type="domain">
    <text evidence="7">Consists of three domains, a large central CORE domain and two small peripheral domains, NMPbind and LID, which undergo movements during catalysis. The LID domain closes over the site of phosphoryl transfer upon ATP binding. Assembling and dissambling the active center during each catalytic cycle provides an effective means to prevent ATP hydrolysis.</text>
</comment>